<reference evidence="5" key="1">
    <citation type="submission" date="2017-05" db="EMBL/GenBank/DDBJ databases">
        <authorList>
            <person name="Macchi M."/>
            <person name="Festa S."/>
            <person name="Coppotelli B.M."/>
            <person name="Morelli I.S."/>
        </authorList>
    </citation>
    <scope>NUCLEOTIDE SEQUENCE [LARGE SCALE GENOMIC DNA]</scope>
    <source>
        <strain evidence="5">I</strain>
    </source>
</reference>
<dbReference type="SUPFAM" id="SSF53300">
    <property type="entry name" value="vWA-like"/>
    <property type="match status" value="1"/>
</dbReference>
<protein>
    <recommendedName>
        <fullName evidence="3">VWFA domain-containing protein</fullName>
    </recommendedName>
</protein>
<evidence type="ECO:0000259" key="3">
    <source>
        <dbReference type="PROSITE" id="PS50234"/>
    </source>
</evidence>
<gene>
    <name evidence="4" type="ORF">BWR60_18430</name>
</gene>
<evidence type="ECO:0000313" key="4">
    <source>
        <dbReference type="EMBL" id="OWJ65713.1"/>
    </source>
</evidence>
<keyword evidence="5" id="KW-1185">Reference proteome</keyword>
<feature type="domain" description="VWFA" evidence="3">
    <location>
        <begin position="245"/>
        <end position="433"/>
    </location>
</feature>
<proteinExistence type="predicted"/>
<dbReference type="InterPro" id="IPR036465">
    <property type="entry name" value="vWFA_dom_sf"/>
</dbReference>
<feature type="region of interest" description="Disordered" evidence="1">
    <location>
        <begin position="463"/>
        <end position="482"/>
    </location>
</feature>
<evidence type="ECO:0000313" key="5">
    <source>
        <dbReference type="Proteomes" id="UP000196655"/>
    </source>
</evidence>
<dbReference type="PANTHER" id="PTHR47763">
    <property type="entry name" value="ALPHA-PROTEIN KINASE VWKA"/>
    <property type="match status" value="1"/>
</dbReference>
<dbReference type="EMBL" id="NHON01000033">
    <property type="protein sequence ID" value="OWJ65713.1"/>
    <property type="molecule type" value="Genomic_DNA"/>
</dbReference>
<dbReference type="AlphaFoldDB" id="A0A211ZKC8"/>
<evidence type="ECO:0000256" key="1">
    <source>
        <dbReference type="SAM" id="MobiDB-lite"/>
    </source>
</evidence>
<dbReference type="Proteomes" id="UP000196655">
    <property type="component" value="Unassembled WGS sequence"/>
</dbReference>
<dbReference type="RefSeq" id="WP_088152485.1">
    <property type="nucleotide sequence ID" value="NZ_NHON01000033.1"/>
</dbReference>
<keyword evidence="2" id="KW-0732">Signal</keyword>
<organism evidence="4 5">
    <name type="scientific">Inquilinus limosus</name>
    <dbReference type="NCBI Taxonomy" id="171674"/>
    <lineage>
        <taxon>Bacteria</taxon>
        <taxon>Pseudomonadati</taxon>
        <taxon>Pseudomonadota</taxon>
        <taxon>Alphaproteobacteria</taxon>
        <taxon>Rhodospirillales</taxon>
        <taxon>Rhodospirillaceae</taxon>
        <taxon>Inquilinus</taxon>
    </lineage>
</organism>
<dbReference type="InterPro" id="IPR052969">
    <property type="entry name" value="Thr-specific_kinase-like"/>
</dbReference>
<sequence>MRTTSRRPRLAAAALLLALLAGILPAAAQTQPAAPAPRQPLLMEGTTSLQQRILTRPGARLAKAPGDDPSGAELPPLSVMFVYARVPSRNGVALEVGTTADGRTLGWIPAAQAIDWKQTLVVAFTNPVNRDRALFFDDSAPLLALMEDPAAATKAAALRQAAEGGSPPADSHVTSIEPPRWIDPAKTFYLLPILNWTSGYFASGFNGLALQVAATSLQEQPGPAPAAPTAPKPPDQAVMAGYTAGVVFVVDTTISMDPYVERTRDTIRALVDKLWARRGDALRFGLVGFRDVLKDGTPDGYISRVFADLPDHVDKTQFLRRLDAAEASRRDNLDFREDSFAGVKAALDQIDWSGVSGRFVVLVTDAGPRRAADRYSSTHLDPDQLRILAQSKGAALITIHLKTVAGKDDHASAEEAYRALSDYPNVGSLYFPIRDGDVRAFGAVIDRVSGIIATQMEDAAKGQVAAAEQPAQAGPKDNGDAGADTEAFARAGLVGRAMQLAYLGRMEGGAPPRLFSAWVTDRDLADPSRKTLDVRVLITKNQLSDLQSTLKTIIDAGEVTRIAPADFFGQLRSAAATMARRPESVALAEGRRLTDLGLIGEYLDGLPYRSRIMELTEDDWLSWSFGQQRQFLDDLDAKVTLYQQIYDNADLWISLDGNRTGGDAVYPIPLDALP</sequence>
<dbReference type="InterPro" id="IPR002035">
    <property type="entry name" value="VWF_A"/>
</dbReference>
<dbReference type="PROSITE" id="PS50234">
    <property type="entry name" value="VWFA"/>
    <property type="match status" value="1"/>
</dbReference>
<dbReference type="PANTHER" id="PTHR47763:SF1">
    <property type="entry name" value="DUF659 DOMAIN-CONTAINING PROTEIN"/>
    <property type="match status" value="1"/>
</dbReference>
<dbReference type="CDD" id="cd00198">
    <property type="entry name" value="vWFA"/>
    <property type="match status" value="1"/>
</dbReference>
<comment type="caution">
    <text evidence="4">The sequence shown here is derived from an EMBL/GenBank/DDBJ whole genome shotgun (WGS) entry which is preliminary data.</text>
</comment>
<name>A0A211ZKC8_9PROT</name>
<feature type="signal peptide" evidence="2">
    <location>
        <begin position="1"/>
        <end position="28"/>
    </location>
</feature>
<dbReference type="GO" id="GO:0005737">
    <property type="term" value="C:cytoplasm"/>
    <property type="evidence" value="ECO:0007669"/>
    <property type="project" value="TreeGrafter"/>
</dbReference>
<evidence type="ECO:0000256" key="2">
    <source>
        <dbReference type="SAM" id="SignalP"/>
    </source>
</evidence>
<dbReference type="GO" id="GO:0004674">
    <property type="term" value="F:protein serine/threonine kinase activity"/>
    <property type="evidence" value="ECO:0007669"/>
    <property type="project" value="TreeGrafter"/>
</dbReference>
<accession>A0A211ZKC8</accession>
<dbReference type="OrthoDB" id="9801841at2"/>
<feature type="chain" id="PRO_5012035641" description="VWFA domain-containing protein" evidence="2">
    <location>
        <begin position="29"/>
        <end position="674"/>
    </location>
</feature>
<dbReference type="Gene3D" id="3.40.50.410">
    <property type="entry name" value="von Willebrand factor, type A domain"/>
    <property type="match status" value="1"/>
</dbReference>